<reference evidence="1 2" key="1">
    <citation type="journal article" date="2015" name="PLoS ONE">
        <title>Genome Sequence of Bacillus endophyticus and Analysis of Its Companion Mechanism in the Ketogulonigenium vulgare-Bacillus Strain Consortium.</title>
        <authorList>
            <person name="Jia N."/>
            <person name="Du J."/>
            <person name="Ding M.Z."/>
            <person name="Gao F."/>
            <person name="Yuan Y.J."/>
        </authorList>
    </citation>
    <scope>NUCLEOTIDE SEQUENCE [LARGE SCALE GENOMIC DNA]</scope>
    <source>
        <strain evidence="1 2">Hbe603</strain>
    </source>
</reference>
<protein>
    <submittedName>
        <fullName evidence="1">Enamine deaminase RidA</fullName>
    </submittedName>
</protein>
<dbReference type="RefSeq" id="WP_040057965.1">
    <property type="nucleotide sequence ID" value="NZ_CP011974.1"/>
</dbReference>
<dbReference type="GO" id="GO:0005829">
    <property type="term" value="C:cytosol"/>
    <property type="evidence" value="ECO:0007669"/>
    <property type="project" value="TreeGrafter"/>
</dbReference>
<dbReference type="InterPro" id="IPR035959">
    <property type="entry name" value="RutC-like_sf"/>
</dbReference>
<dbReference type="GO" id="GO:0019239">
    <property type="term" value="F:deaminase activity"/>
    <property type="evidence" value="ECO:0007669"/>
    <property type="project" value="TreeGrafter"/>
</dbReference>
<dbReference type="InterPro" id="IPR006175">
    <property type="entry name" value="YjgF/YER057c/UK114"/>
</dbReference>
<dbReference type="Gene3D" id="3.30.1330.40">
    <property type="entry name" value="RutC-like"/>
    <property type="match status" value="1"/>
</dbReference>
<dbReference type="PANTHER" id="PTHR11803">
    <property type="entry name" value="2-IMINOBUTANOATE/2-IMINOPROPANOATE DEAMINASE RIDA"/>
    <property type="match status" value="1"/>
</dbReference>
<proteinExistence type="predicted"/>
<sequence>MAKRQVLHVKGSNHQNPIPTAVKIGNMVYTSAIIGSDPETGQMPESVEKEVANLFHYMREIMELAGGTTDDIAHLSVSLTDREYKKMVNVEWLKMFPKEDDRPARHSTVQKLRDGLRVQIEMTAVL</sequence>
<name>A0A1X7E0C8_9BACI</name>
<keyword evidence="2" id="KW-1185">Reference proteome</keyword>
<dbReference type="EMBL" id="CP011974">
    <property type="protein sequence ID" value="AKO92235.1"/>
    <property type="molecule type" value="Genomic_DNA"/>
</dbReference>
<organism evidence="1 2">
    <name type="scientific">Priestia filamentosa</name>
    <dbReference type="NCBI Taxonomy" id="1402861"/>
    <lineage>
        <taxon>Bacteria</taxon>
        <taxon>Bacillati</taxon>
        <taxon>Bacillota</taxon>
        <taxon>Bacilli</taxon>
        <taxon>Bacillales</taxon>
        <taxon>Bacillaceae</taxon>
        <taxon>Priestia</taxon>
    </lineage>
</organism>
<reference evidence="2" key="2">
    <citation type="submission" date="2015-06" db="EMBL/GenBank/DDBJ databases">
        <title>Genome Sequence of Bacillus endophyticus and Analysis of its Companion Mechanism in the Ketogulonigenium vulgare-Bacillus strain Consortium.</title>
        <authorList>
            <person name="Jia N."/>
            <person name="Du J."/>
            <person name="Ding M.-Z."/>
            <person name="Gao F."/>
            <person name="Yuan Y.-J."/>
        </authorList>
    </citation>
    <scope>NUCLEOTIDE SEQUENCE [LARGE SCALE GENOMIC DNA]</scope>
    <source>
        <strain evidence="2">Hbe603</strain>
    </source>
</reference>
<accession>A0A0H4KF53</accession>
<gene>
    <name evidence="1" type="ORF">BEH_09095</name>
</gene>
<dbReference type="AlphaFoldDB" id="A0A1X7E0C8"/>
<dbReference type="GeneID" id="93700964"/>
<dbReference type="SUPFAM" id="SSF55298">
    <property type="entry name" value="YjgF-like"/>
    <property type="match status" value="1"/>
</dbReference>
<dbReference type="PATRIC" id="fig|135735.6.peg.1883"/>
<dbReference type="Proteomes" id="UP000036202">
    <property type="component" value="Chromosome"/>
</dbReference>
<dbReference type="KEGG" id="beo:BEH_09095"/>
<evidence type="ECO:0000313" key="1">
    <source>
        <dbReference type="EMBL" id="AKO92235.1"/>
    </source>
</evidence>
<dbReference type="OrthoDB" id="9815126at2"/>
<accession>A0A1X7E0C8</accession>
<dbReference type="Pfam" id="PF01042">
    <property type="entry name" value="Ribonuc_L-PSP"/>
    <property type="match status" value="1"/>
</dbReference>
<evidence type="ECO:0000313" key="2">
    <source>
        <dbReference type="Proteomes" id="UP000036202"/>
    </source>
</evidence>
<dbReference type="PANTHER" id="PTHR11803:SF39">
    <property type="entry name" value="2-IMINOBUTANOATE_2-IMINOPROPANOATE DEAMINASE"/>
    <property type="match status" value="1"/>
</dbReference>